<comment type="caution">
    <text evidence="1">The sequence shown here is derived from an EMBL/GenBank/DDBJ whole genome shotgun (WGS) entry which is preliminary data.</text>
</comment>
<evidence type="ECO:0000313" key="2">
    <source>
        <dbReference type="Proteomes" id="UP000176648"/>
    </source>
</evidence>
<protein>
    <recommendedName>
        <fullName evidence="3">Translation elongation factor-like protein</fullName>
    </recommendedName>
</protein>
<dbReference type="AlphaFoldDB" id="A0A1G2C7T7"/>
<proteinExistence type="predicted"/>
<reference evidence="1 2" key="1">
    <citation type="journal article" date="2016" name="Nat. Commun.">
        <title>Thousands of microbial genomes shed light on interconnected biogeochemical processes in an aquifer system.</title>
        <authorList>
            <person name="Anantharaman K."/>
            <person name="Brown C.T."/>
            <person name="Hug L.A."/>
            <person name="Sharon I."/>
            <person name="Castelle C.J."/>
            <person name="Probst A.J."/>
            <person name="Thomas B.C."/>
            <person name="Singh A."/>
            <person name="Wilkins M.J."/>
            <person name="Karaoz U."/>
            <person name="Brodie E.L."/>
            <person name="Williams K.H."/>
            <person name="Hubbard S.S."/>
            <person name="Banfield J.F."/>
        </authorList>
    </citation>
    <scope>NUCLEOTIDE SEQUENCE [LARGE SCALE GENOMIC DNA]</scope>
</reference>
<dbReference type="InterPro" id="IPR009000">
    <property type="entry name" value="Transl_B-barrel_sf"/>
</dbReference>
<dbReference type="STRING" id="1798644.A2122_02510"/>
<accession>A0A1G2C7T7</accession>
<evidence type="ECO:0000313" key="1">
    <source>
        <dbReference type="EMBL" id="OGY96557.1"/>
    </source>
</evidence>
<dbReference type="SUPFAM" id="SSF50447">
    <property type="entry name" value="Translation proteins"/>
    <property type="match status" value="1"/>
</dbReference>
<dbReference type="Proteomes" id="UP000176648">
    <property type="component" value="Unassembled WGS sequence"/>
</dbReference>
<sequence length="98" mass="10586">MAGDSPVKRSPARKGNAKLVLLGAVTHYFGHIGVAIVKCKKPISVGDALWFKGATTDFRASVSSMQWEHKPISKSKKGQEVGIKVKEHVREGDSVFPA</sequence>
<dbReference type="EMBL" id="MHKU01000028">
    <property type="protein sequence ID" value="OGY96557.1"/>
    <property type="molecule type" value="Genomic_DNA"/>
</dbReference>
<evidence type="ECO:0008006" key="3">
    <source>
        <dbReference type="Google" id="ProtNLM"/>
    </source>
</evidence>
<organism evidence="1 2">
    <name type="scientific">Candidatus Liptonbacteria bacterium GWB1_49_6</name>
    <dbReference type="NCBI Taxonomy" id="1798644"/>
    <lineage>
        <taxon>Bacteria</taxon>
        <taxon>Candidatus Liptoniibacteriota</taxon>
    </lineage>
</organism>
<gene>
    <name evidence="1" type="ORF">A2122_02510</name>
</gene>
<name>A0A1G2C7T7_9BACT</name>